<evidence type="ECO:0000313" key="1">
    <source>
        <dbReference type="EMBL" id="EIE87269.1"/>
    </source>
</evidence>
<organism evidence="1 2">
    <name type="scientific">Rhizopus delemar (strain RA 99-880 / ATCC MYA-4621 / FGSC 9543 / NRRL 43880)</name>
    <name type="common">Mucormycosis agent</name>
    <name type="synonym">Rhizopus arrhizus var. delemar</name>
    <dbReference type="NCBI Taxonomy" id="246409"/>
    <lineage>
        <taxon>Eukaryota</taxon>
        <taxon>Fungi</taxon>
        <taxon>Fungi incertae sedis</taxon>
        <taxon>Mucoromycota</taxon>
        <taxon>Mucoromycotina</taxon>
        <taxon>Mucoromycetes</taxon>
        <taxon>Mucorales</taxon>
        <taxon>Mucorineae</taxon>
        <taxon>Rhizopodaceae</taxon>
        <taxon>Rhizopus</taxon>
    </lineage>
</organism>
<protein>
    <submittedName>
        <fullName evidence="1">Uncharacterized protein</fullName>
    </submittedName>
</protein>
<dbReference type="RefSeq" id="XP_067522665.1">
    <property type="nucleotide sequence ID" value="XM_067666564.1"/>
</dbReference>
<dbReference type="EMBL" id="CH476741">
    <property type="protein sequence ID" value="EIE87269.1"/>
    <property type="molecule type" value="Genomic_DNA"/>
</dbReference>
<dbReference type="OMA" id="KYLTHEL"/>
<dbReference type="VEuPathDB" id="FungiDB:RO3G_11980"/>
<dbReference type="GeneID" id="93618945"/>
<name>I1CFN9_RHIO9</name>
<dbReference type="OrthoDB" id="2271149at2759"/>
<dbReference type="Proteomes" id="UP000009138">
    <property type="component" value="Unassembled WGS sequence"/>
</dbReference>
<proteinExistence type="predicted"/>
<reference evidence="1 2" key="1">
    <citation type="journal article" date="2009" name="PLoS Genet.">
        <title>Genomic analysis of the basal lineage fungus Rhizopus oryzae reveals a whole-genome duplication.</title>
        <authorList>
            <person name="Ma L.-J."/>
            <person name="Ibrahim A.S."/>
            <person name="Skory C."/>
            <person name="Grabherr M.G."/>
            <person name="Burger G."/>
            <person name="Butler M."/>
            <person name="Elias M."/>
            <person name="Idnurm A."/>
            <person name="Lang B.F."/>
            <person name="Sone T."/>
            <person name="Abe A."/>
            <person name="Calvo S.E."/>
            <person name="Corrochano L.M."/>
            <person name="Engels R."/>
            <person name="Fu J."/>
            <person name="Hansberg W."/>
            <person name="Kim J.-M."/>
            <person name="Kodira C.D."/>
            <person name="Koehrsen M.J."/>
            <person name="Liu B."/>
            <person name="Miranda-Saavedra D."/>
            <person name="O'Leary S."/>
            <person name="Ortiz-Castellanos L."/>
            <person name="Poulter R."/>
            <person name="Rodriguez-Romero J."/>
            <person name="Ruiz-Herrera J."/>
            <person name="Shen Y.-Q."/>
            <person name="Zeng Q."/>
            <person name="Galagan J."/>
            <person name="Birren B.W."/>
            <person name="Cuomo C.A."/>
            <person name="Wickes B.L."/>
        </authorList>
    </citation>
    <scope>NUCLEOTIDE SEQUENCE [LARGE SCALE GENOMIC DNA]</scope>
    <source>
        <strain evidence="2">RA 99-880 / ATCC MYA-4621 / FGSC 9543 / NRRL 43880</strain>
    </source>
</reference>
<keyword evidence="2" id="KW-1185">Reference proteome</keyword>
<dbReference type="AlphaFoldDB" id="I1CFN9"/>
<gene>
    <name evidence="1" type="ORF">RO3G_11980</name>
</gene>
<evidence type="ECO:0000313" key="2">
    <source>
        <dbReference type="Proteomes" id="UP000009138"/>
    </source>
</evidence>
<sequence>MLLLHGDYMKIGVKHYPSTLSPHLSKENTFEGIDEAFQPLRFNRLQQPEEYWCRESILNYLNLFINSDTIAPFNTEQDLLEDVYGFIKASKRLNSTIAETASGSNASGENKNLNRDIGSVTKIERQVSAEHADLVFKYVSSELGCVEVGLVDHGPNGTKELNEKRLKTPKMMRSFCSRILEQYKTKAVGIRVVGIVISGPYITVKVMSFNHASVGLVYTSPRLKMPERITEVARLLPLVLQLVYNCSQIIKGTVKHLEDTSTSVTLDSFDDDRINYFPPTFVSVDASKKESFPAELLA</sequence>
<accession>I1CFN9</accession>
<dbReference type="InParanoid" id="I1CFN9"/>